<evidence type="ECO:0000313" key="2">
    <source>
        <dbReference type="Proteomes" id="UP001212997"/>
    </source>
</evidence>
<name>A0AAD5YH24_9APHY</name>
<dbReference type="EMBL" id="JANAWD010000318">
    <property type="protein sequence ID" value="KAJ3481502.1"/>
    <property type="molecule type" value="Genomic_DNA"/>
</dbReference>
<evidence type="ECO:0000313" key="1">
    <source>
        <dbReference type="EMBL" id="KAJ3481502.1"/>
    </source>
</evidence>
<sequence length="143" mass="16808">MFQTDIHMSTRAPNPMFLLEMHHLVEIELKAPYGLNPKDRGWERIQGVLHEVDSRLPELDKFEAIKLNLLSKPDNIPKRYLHHTGEQWRKESFLRVLSVIKTSQEDRQYRLDVEIDGNHIEDFSKNNDEVDGLLFQVNATMVT</sequence>
<organism evidence="1 2">
    <name type="scientific">Meripilus lineatus</name>
    <dbReference type="NCBI Taxonomy" id="2056292"/>
    <lineage>
        <taxon>Eukaryota</taxon>
        <taxon>Fungi</taxon>
        <taxon>Dikarya</taxon>
        <taxon>Basidiomycota</taxon>
        <taxon>Agaricomycotina</taxon>
        <taxon>Agaricomycetes</taxon>
        <taxon>Polyporales</taxon>
        <taxon>Meripilaceae</taxon>
        <taxon>Meripilus</taxon>
    </lineage>
</organism>
<reference evidence="1" key="1">
    <citation type="submission" date="2022-07" db="EMBL/GenBank/DDBJ databases">
        <title>Genome Sequence of Physisporinus lineatus.</title>
        <authorList>
            <person name="Buettner E."/>
        </authorList>
    </citation>
    <scope>NUCLEOTIDE SEQUENCE</scope>
    <source>
        <strain evidence="1">VT162</strain>
    </source>
</reference>
<dbReference type="Proteomes" id="UP001212997">
    <property type="component" value="Unassembled WGS sequence"/>
</dbReference>
<protein>
    <submittedName>
        <fullName evidence="1">Uncharacterized protein</fullName>
    </submittedName>
</protein>
<proteinExistence type="predicted"/>
<accession>A0AAD5YH24</accession>
<comment type="caution">
    <text evidence="1">The sequence shown here is derived from an EMBL/GenBank/DDBJ whole genome shotgun (WGS) entry which is preliminary data.</text>
</comment>
<dbReference type="AlphaFoldDB" id="A0AAD5YH24"/>
<keyword evidence="2" id="KW-1185">Reference proteome</keyword>
<gene>
    <name evidence="1" type="ORF">NLI96_g7615</name>
</gene>